<dbReference type="Proteomes" id="UP000193944">
    <property type="component" value="Unassembled WGS sequence"/>
</dbReference>
<evidence type="ECO:0000313" key="1">
    <source>
        <dbReference type="EMBL" id="ORX83876.1"/>
    </source>
</evidence>
<keyword evidence="2" id="KW-1185">Reference proteome</keyword>
<evidence type="ECO:0000313" key="2">
    <source>
        <dbReference type="Proteomes" id="UP000193944"/>
    </source>
</evidence>
<dbReference type="AlphaFoldDB" id="A0A1Y1XEK7"/>
<protein>
    <submittedName>
        <fullName evidence="1">Uncharacterized protein</fullName>
    </submittedName>
</protein>
<comment type="caution">
    <text evidence="1">The sequence shown here is derived from an EMBL/GenBank/DDBJ whole genome shotgun (WGS) entry which is preliminary data.</text>
</comment>
<gene>
    <name evidence="1" type="ORF">BCR32DRAFT_277605</name>
</gene>
<accession>A0A1Y1XEK7</accession>
<dbReference type="EMBL" id="MCFG01000063">
    <property type="protein sequence ID" value="ORX83876.1"/>
    <property type="molecule type" value="Genomic_DNA"/>
</dbReference>
<reference evidence="1 2" key="2">
    <citation type="submission" date="2016-08" db="EMBL/GenBank/DDBJ databases">
        <title>Pervasive Adenine N6-methylation of Active Genes in Fungi.</title>
        <authorList>
            <consortium name="DOE Joint Genome Institute"/>
            <person name="Mondo S.J."/>
            <person name="Dannebaum R.O."/>
            <person name="Kuo R.C."/>
            <person name="Labutti K."/>
            <person name="Haridas S."/>
            <person name="Kuo A."/>
            <person name="Salamov A."/>
            <person name="Ahrendt S.R."/>
            <person name="Lipzen A."/>
            <person name="Sullivan W."/>
            <person name="Andreopoulos W.B."/>
            <person name="Clum A."/>
            <person name="Lindquist E."/>
            <person name="Daum C."/>
            <person name="Ramamoorthy G.K."/>
            <person name="Gryganskyi A."/>
            <person name="Culley D."/>
            <person name="Magnuson J.K."/>
            <person name="James T.Y."/>
            <person name="O'Malley M.A."/>
            <person name="Stajich J.E."/>
            <person name="Spatafora J.W."/>
            <person name="Visel A."/>
            <person name="Grigoriev I.V."/>
        </authorList>
    </citation>
    <scope>NUCLEOTIDE SEQUENCE [LARGE SCALE GENOMIC DNA]</scope>
    <source>
        <strain evidence="1 2">S4</strain>
    </source>
</reference>
<organism evidence="1 2">
    <name type="scientific">Anaeromyces robustus</name>
    <dbReference type="NCBI Taxonomy" id="1754192"/>
    <lineage>
        <taxon>Eukaryota</taxon>
        <taxon>Fungi</taxon>
        <taxon>Fungi incertae sedis</taxon>
        <taxon>Chytridiomycota</taxon>
        <taxon>Chytridiomycota incertae sedis</taxon>
        <taxon>Neocallimastigomycetes</taxon>
        <taxon>Neocallimastigales</taxon>
        <taxon>Neocallimastigaceae</taxon>
        <taxon>Anaeromyces</taxon>
    </lineage>
</organism>
<name>A0A1Y1XEK7_9FUNG</name>
<reference evidence="1 2" key="1">
    <citation type="submission" date="2016-08" db="EMBL/GenBank/DDBJ databases">
        <title>A Parts List for Fungal Cellulosomes Revealed by Comparative Genomics.</title>
        <authorList>
            <consortium name="DOE Joint Genome Institute"/>
            <person name="Haitjema C.H."/>
            <person name="Gilmore S.P."/>
            <person name="Henske J.K."/>
            <person name="Solomon K.V."/>
            <person name="De Groot R."/>
            <person name="Kuo A."/>
            <person name="Mondo S.J."/>
            <person name="Salamov A.A."/>
            <person name="Labutti K."/>
            <person name="Zhao Z."/>
            <person name="Chiniquy J."/>
            <person name="Barry K."/>
            <person name="Brewer H.M."/>
            <person name="Purvine S.O."/>
            <person name="Wright A.T."/>
            <person name="Boxma B."/>
            <person name="Van Alen T."/>
            <person name="Hackstein J.H."/>
            <person name="Baker S.E."/>
            <person name="Grigoriev I.V."/>
            <person name="O'Malley M.A."/>
        </authorList>
    </citation>
    <scope>NUCLEOTIDE SEQUENCE [LARGE SCALE GENOMIC DNA]</scope>
    <source>
        <strain evidence="1 2">S4</strain>
    </source>
</reference>
<sequence>MELQESKYEINNNSLNIPIDHLYNNPIIHKSELQSSNGHVNQPDINKAYFCKNDNCTSVYNEGYRDHYVMLPDDNGNIKTYIIYNCEQSCISKVDYNETHYISYKCTNNSDCLYDKCVNNFCTFNDKSSIEYCNNIYKYFSYFEYSYIHCGKAPGDTCNNNNECSSKKCEKNICETLQKYDIHDIRINQQVTTLIILIISKNNNSLYSCYGINYFNKFTSDIQITSYKLTKMVKCGSEYINNNALLFNVERSVPQFKYNQNTLLLLLIL</sequence>
<proteinExistence type="predicted"/>
<dbReference type="OrthoDB" id="10492044at2759"/>